<dbReference type="GO" id="GO:0016020">
    <property type="term" value="C:membrane"/>
    <property type="evidence" value="ECO:0007669"/>
    <property type="project" value="InterPro"/>
</dbReference>
<evidence type="ECO:0000256" key="4">
    <source>
        <dbReference type="ARBA" id="ARBA00022679"/>
    </source>
</evidence>
<reference evidence="15" key="1">
    <citation type="submission" date="2016-10" db="EMBL/GenBank/DDBJ databases">
        <authorList>
            <person name="Varghese N."/>
            <person name="Submissions S."/>
        </authorList>
    </citation>
    <scope>NUCLEOTIDE SEQUENCE [LARGE SCALE GENOMIC DNA]</scope>
    <source>
        <strain evidence="15">DSM 23920</strain>
    </source>
</reference>
<accession>A0A1H4BLH1</accession>
<keyword evidence="4" id="KW-0808">Transferase</keyword>
<dbReference type="PANTHER" id="PTHR24421:SF10">
    <property type="entry name" value="NITRATE_NITRITE SENSOR PROTEIN NARQ"/>
    <property type="match status" value="1"/>
</dbReference>
<dbReference type="PANTHER" id="PTHR24421">
    <property type="entry name" value="NITRATE/NITRITE SENSOR PROTEIN NARX-RELATED"/>
    <property type="match status" value="1"/>
</dbReference>
<evidence type="ECO:0000256" key="10">
    <source>
        <dbReference type="SAM" id="Coils"/>
    </source>
</evidence>
<dbReference type="InterPro" id="IPR036890">
    <property type="entry name" value="HATPase_C_sf"/>
</dbReference>
<dbReference type="CDD" id="cd16917">
    <property type="entry name" value="HATPase_UhpB-NarQ-NarX-like"/>
    <property type="match status" value="1"/>
</dbReference>
<dbReference type="PROSITE" id="PS50109">
    <property type="entry name" value="HIS_KIN"/>
    <property type="match status" value="1"/>
</dbReference>
<dbReference type="Pfam" id="PF02518">
    <property type="entry name" value="HATPase_c"/>
    <property type="match status" value="1"/>
</dbReference>
<keyword evidence="3" id="KW-0597">Phosphoprotein</keyword>
<keyword evidence="15" id="KW-1185">Reference proteome</keyword>
<dbReference type="Pfam" id="PF07730">
    <property type="entry name" value="HisKA_3"/>
    <property type="match status" value="1"/>
</dbReference>
<gene>
    <name evidence="14" type="ORF">SAMN05660909_02147</name>
</gene>
<evidence type="ECO:0000256" key="7">
    <source>
        <dbReference type="ARBA" id="ARBA00022840"/>
    </source>
</evidence>
<keyword evidence="11" id="KW-0472">Membrane</keyword>
<dbReference type="SUPFAM" id="SSF55874">
    <property type="entry name" value="ATPase domain of HSP90 chaperone/DNA topoisomerase II/histidine kinase"/>
    <property type="match status" value="1"/>
</dbReference>
<dbReference type="EMBL" id="FNRL01000008">
    <property type="protein sequence ID" value="SEA48990.1"/>
    <property type="molecule type" value="Genomic_DNA"/>
</dbReference>
<feature type="signal peptide" evidence="12">
    <location>
        <begin position="1"/>
        <end position="21"/>
    </location>
</feature>
<dbReference type="RefSeq" id="WP_089761429.1">
    <property type="nucleotide sequence ID" value="NZ_BKAT01000011.1"/>
</dbReference>
<evidence type="ECO:0000256" key="1">
    <source>
        <dbReference type="ARBA" id="ARBA00000085"/>
    </source>
</evidence>
<feature type="coiled-coil region" evidence="10">
    <location>
        <begin position="413"/>
        <end position="440"/>
    </location>
</feature>
<protein>
    <recommendedName>
        <fullName evidence="2">histidine kinase</fullName>
        <ecNumber evidence="2">2.7.13.3</ecNumber>
    </recommendedName>
</protein>
<dbReference type="AlphaFoldDB" id="A0A1H4BLH1"/>
<keyword evidence="11" id="KW-0812">Transmembrane</keyword>
<dbReference type="Gene3D" id="1.25.40.10">
    <property type="entry name" value="Tetratricopeptide repeat domain"/>
    <property type="match status" value="2"/>
</dbReference>
<evidence type="ECO:0000256" key="9">
    <source>
        <dbReference type="PROSITE-ProRule" id="PRU00339"/>
    </source>
</evidence>
<evidence type="ECO:0000256" key="8">
    <source>
        <dbReference type="ARBA" id="ARBA00023012"/>
    </source>
</evidence>
<evidence type="ECO:0000256" key="6">
    <source>
        <dbReference type="ARBA" id="ARBA00022777"/>
    </source>
</evidence>
<dbReference type="InterPro" id="IPR005467">
    <property type="entry name" value="His_kinase_dom"/>
</dbReference>
<keyword evidence="7" id="KW-0067">ATP-binding</keyword>
<proteinExistence type="predicted"/>
<dbReference type="SMART" id="SM00387">
    <property type="entry name" value="HATPase_c"/>
    <property type="match status" value="1"/>
</dbReference>
<dbReference type="InterPro" id="IPR050482">
    <property type="entry name" value="Sensor_HK_TwoCompSys"/>
</dbReference>
<name>A0A1H4BLH1_9BACT</name>
<keyword evidence="8" id="KW-0902">Two-component regulatory system</keyword>
<evidence type="ECO:0000313" key="14">
    <source>
        <dbReference type="EMBL" id="SEA48990.1"/>
    </source>
</evidence>
<sequence>MIKKLLILIICLAGIAASAYSQDGNKKDSLLKVLATAKEDTGKVATYIEIGNLYELDDFHAAGSYYLKAYQLSKRLNYKRGELKSISNYTYLLNVNSQFDSSLLLNKQAIQIAKSLNDNTALAKAWANTGNTFQYMDEYDSAVYCYEVSIKLFESSGDKVTIAKIQDVLQNAYMKIGQNDKALKYGKSAVNILRTSNDLSSLGQAILNTANSFQSAGQADSALAYYNEALDISHKINHKRLEAISLLDIGNIHFHQYNADSMKAYYQKSLTIFKQLDDFEGESNALRGIAHAYLLKKDFIAAKKNIEKALAISDSLELLSEKYENLKSLSSVLYAMHDIAEAERCLDSAQIIENKFRGDEIQKKTLSIEKRFETEKKEDRIKLQQIQIKKKTTFIYFLVAGAIALLVILLLSYRNYYNRKKLQQAKIDELEAEKQLTATEAVLKGEEQERTRLAKDLHDGLGGMLSGIKHSLNNMKENLIMTPENAQAFERSIDMLDSSIKEMRRVAHNMMPEMLLKYGLDTALKEFCNDITRSGAIHTHYQSLGLTNNMLDQTISVTVYRIVQELVNNAIKHAAAKNILVQVHQSVTEKLLTITVEDDGKGFDPAILQQSTGMGWKNIQNRVDFLKGKLDIKSSPENGTSALIEIAI</sequence>
<dbReference type="InterPro" id="IPR011712">
    <property type="entry name" value="Sig_transdc_His_kin_sub3_dim/P"/>
</dbReference>
<dbReference type="SUPFAM" id="SSF48452">
    <property type="entry name" value="TPR-like"/>
    <property type="match status" value="2"/>
</dbReference>
<dbReference type="GO" id="GO:0005524">
    <property type="term" value="F:ATP binding"/>
    <property type="evidence" value="ECO:0007669"/>
    <property type="project" value="UniProtKB-KW"/>
</dbReference>
<keyword evidence="12" id="KW-0732">Signal</keyword>
<feature type="transmembrane region" description="Helical" evidence="11">
    <location>
        <begin position="394"/>
        <end position="413"/>
    </location>
</feature>
<dbReference type="PROSITE" id="PS50005">
    <property type="entry name" value="TPR"/>
    <property type="match status" value="1"/>
</dbReference>
<dbReference type="EC" id="2.7.13.3" evidence="2"/>
<keyword evidence="11" id="KW-1133">Transmembrane helix</keyword>
<dbReference type="InterPro" id="IPR019734">
    <property type="entry name" value="TPR_rpt"/>
</dbReference>
<dbReference type="SMART" id="SM00028">
    <property type="entry name" value="TPR"/>
    <property type="match status" value="6"/>
</dbReference>
<evidence type="ECO:0000256" key="11">
    <source>
        <dbReference type="SAM" id="Phobius"/>
    </source>
</evidence>
<organism evidence="14 15">
    <name type="scientific">Chitinophaga terrae</name>
    <name type="common">ex Kim and Jung 2007</name>
    <dbReference type="NCBI Taxonomy" id="408074"/>
    <lineage>
        <taxon>Bacteria</taxon>
        <taxon>Pseudomonadati</taxon>
        <taxon>Bacteroidota</taxon>
        <taxon>Chitinophagia</taxon>
        <taxon>Chitinophagales</taxon>
        <taxon>Chitinophagaceae</taxon>
        <taxon>Chitinophaga</taxon>
    </lineage>
</organism>
<keyword evidence="6 14" id="KW-0418">Kinase</keyword>
<feature type="domain" description="Histidine kinase" evidence="13">
    <location>
        <begin position="559"/>
        <end position="648"/>
    </location>
</feature>
<dbReference type="Gene3D" id="3.30.565.10">
    <property type="entry name" value="Histidine kinase-like ATPase, C-terminal domain"/>
    <property type="match status" value="1"/>
</dbReference>
<dbReference type="InterPro" id="IPR003594">
    <property type="entry name" value="HATPase_dom"/>
</dbReference>
<keyword evidence="9" id="KW-0802">TPR repeat</keyword>
<evidence type="ECO:0000256" key="2">
    <source>
        <dbReference type="ARBA" id="ARBA00012438"/>
    </source>
</evidence>
<feature type="chain" id="PRO_5011748195" description="histidine kinase" evidence="12">
    <location>
        <begin position="22"/>
        <end position="648"/>
    </location>
</feature>
<dbReference type="OrthoDB" id="617348at2"/>
<dbReference type="GO" id="GO:0000155">
    <property type="term" value="F:phosphorelay sensor kinase activity"/>
    <property type="evidence" value="ECO:0007669"/>
    <property type="project" value="InterPro"/>
</dbReference>
<comment type="catalytic activity">
    <reaction evidence="1">
        <text>ATP + protein L-histidine = ADP + protein N-phospho-L-histidine.</text>
        <dbReference type="EC" id="2.7.13.3"/>
    </reaction>
</comment>
<evidence type="ECO:0000259" key="13">
    <source>
        <dbReference type="PROSITE" id="PS50109"/>
    </source>
</evidence>
<dbReference type="InterPro" id="IPR011990">
    <property type="entry name" value="TPR-like_helical_dom_sf"/>
</dbReference>
<dbReference type="STRING" id="408074.SAMN05660909_02147"/>
<evidence type="ECO:0000256" key="12">
    <source>
        <dbReference type="SAM" id="SignalP"/>
    </source>
</evidence>
<dbReference type="Proteomes" id="UP000199656">
    <property type="component" value="Unassembled WGS sequence"/>
</dbReference>
<dbReference type="Gene3D" id="1.20.5.1930">
    <property type="match status" value="1"/>
</dbReference>
<evidence type="ECO:0000313" key="15">
    <source>
        <dbReference type="Proteomes" id="UP000199656"/>
    </source>
</evidence>
<dbReference type="GO" id="GO:0046983">
    <property type="term" value="F:protein dimerization activity"/>
    <property type="evidence" value="ECO:0007669"/>
    <property type="project" value="InterPro"/>
</dbReference>
<evidence type="ECO:0000256" key="5">
    <source>
        <dbReference type="ARBA" id="ARBA00022741"/>
    </source>
</evidence>
<keyword evidence="5" id="KW-0547">Nucleotide-binding</keyword>
<evidence type="ECO:0000256" key="3">
    <source>
        <dbReference type="ARBA" id="ARBA00022553"/>
    </source>
</evidence>
<keyword evidence="10" id="KW-0175">Coiled coil</keyword>
<feature type="repeat" description="TPR" evidence="9">
    <location>
        <begin position="123"/>
        <end position="156"/>
    </location>
</feature>